<keyword evidence="1" id="KW-0614">Plasmid</keyword>
<dbReference type="RefSeq" id="WP_172687918.1">
    <property type="nucleotide sequence ID" value="NZ_KX833209.1"/>
</dbReference>
<dbReference type="AlphaFoldDB" id="A0A1L4BLM4"/>
<protein>
    <recommendedName>
        <fullName evidence="2">Bacteriophage protein</fullName>
    </recommendedName>
</protein>
<accession>A0A1L4BLM4</accession>
<sequence length="229" mass="25755">MSEKSRITFASVDQAKLPFNFVLEGNAGTPAGIIKIDKELVTFEGNFDESAQVFIDHLARRWSQQWRDLEKRANEFDRFMDVMDTAKDALAAGTPLDLELLFKGEMASAMFATMFAGEFVRSGARNYLELGYNVPEMGEFTVTIQRKEGKTPGERIAELEAVVDQRNGECVRLINERDALREEQLNKGSNTRAAADIYFQLVEECQIPPGGSLVEFVRELQKKAERCAA</sequence>
<name>A0A1L4BLM4_SALTI</name>
<evidence type="ECO:0008006" key="2">
    <source>
        <dbReference type="Google" id="ProtNLM"/>
    </source>
</evidence>
<organism evidence="1">
    <name type="scientific">Salmonella typhi</name>
    <dbReference type="NCBI Taxonomy" id="90370"/>
    <lineage>
        <taxon>Bacteria</taxon>
        <taxon>Pseudomonadati</taxon>
        <taxon>Pseudomonadota</taxon>
        <taxon>Gammaproteobacteria</taxon>
        <taxon>Enterobacterales</taxon>
        <taxon>Enterobacteriaceae</taxon>
        <taxon>Salmonella</taxon>
    </lineage>
</organism>
<geneLocation type="plasmid" evidence="1">
    <name>pTy004_01</name>
</geneLocation>
<evidence type="ECO:0000313" key="1">
    <source>
        <dbReference type="EMBL" id="API82843.1"/>
    </source>
</evidence>
<dbReference type="EMBL" id="KX833209">
    <property type="protein sequence ID" value="API82843.1"/>
    <property type="molecule type" value="Genomic_DNA"/>
</dbReference>
<proteinExistence type="predicted"/>
<reference evidence="1" key="1">
    <citation type="submission" date="2016-09" db="EMBL/GenBank/DDBJ databases">
        <title>Whole genome sequence analysis of Salmonella Typhi isolated in Thailand before and after the introduction of a national immunization program.</title>
        <authorList>
            <person name="Dyson Z.A."/>
            <person name="Thanh D.P."/>
            <person name="Bodhidatta L."/>
            <person name="Mason C.J."/>
            <person name="Rabaa M.A."/>
            <person name="Vinh P.V."/>
            <person name="Thanh T.H."/>
            <person name="Thwaites G.E."/>
            <person name="Baker S."/>
            <person name="Holt K.E."/>
        </authorList>
    </citation>
    <scope>NUCLEOTIDE SEQUENCE</scope>
    <source>
        <strain evidence="1">Ty004</strain>
        <plasmid evidence="1">pTy004_01</plasmid>
    </source>
</reference>